<evidence type="ECO:0000259" key="2">
    <source>
        <dbReference type="Pfam" id="PF24968"/>
    </source>
</evidence>
<sequence>MASTASGGCSQASVSTQPTTPSATVNHINHRDSRQWCTPVPFHLMLWQDDRITTILFGVKKPWVENEEDTPFVIILKQRKADRPHIWLHGSVQKVDGKRHLQLSVTAETKSDTSSFYVTDRMKAHNLTVGNFFRLLVQYGFDQYQFADSGDGRHWIFKLKKFLLDRNNLLYFDSDNTPLETCSSWWNEVEDGLFKGNPEVEPYWCSKHGKERFEAVKRCLAEAGLYS</sequence>
<name>A0A8H3EPR2_9LECA</name>
<dbReference type="Proteomes" id="UP000664169">
    <property type="component" value="Unassembled WGS sequence"/>
</dbReference>
<dbReference type="EMBL" id="CAJPDQ010000006">
    <property type="protein sequence ID" value="CAF9911141.1"/>
    <property type="molecule type" value="Genomic_DNA"/>
</dbReference>
<evidence type="ECO:0000313" key="4">
    <source>
        <dbReference type="Proteomes" id="UP000664169"/>
    </source>
</evidence>
<accession>A0A8H3EPR2</accession>
<evidence type="ECO:0000313" key="3">
    <source>
        <dbReference type="EMBL" id="CAF9911141.1"/>
    </source>
</evidence>
<dbReference type="AlphaFoldDB" id="A0A8H3EPR2"/>
<protein>
    <recommendedName>
        <fullName evidence="2">DUF7770 domain-containing protein</fullName>
    </recommendedName>
</protein>
<organism evidence="3 4">
    <name type="scientific">Gomphillus americanus</name>
    <dbReference type="NCBI Taxonomy" id="1940652"/>
    <lineage>
        <taxon>Eukaryota</taxon>
        <taxon>Fungi</taxon>
        <taxon>Dikarya</taxon>
        <taxon>Ascomycota</taxon>
        <taxon>Pezizomycotina</taxon>
        <taxon>Lecanoromycetes</taxon>
        <taxon>OSLEUM clade</taxon>
        <taxon>Ostropomycetidae</taxon>
        <taxon>Ostropales</taxon>
        <taxon>Graphidaceae</taxon>
        <taxon>Gomphilloideae</taxon>
        <taxon>Gomphillus</taxon>
    </lineage>
</organism>
<proteinExistence type="predicted"/>
<feature type="region of interest" description="Disordered" evidence="1">
    <location>
        <begin position="1"/>
        <end position="27"/>
    </location>
</feature>
<reference evidence="3" key="1">
    <citation type="submission" date="2021-03" db="EMBL/GenBank/DDBJ databases">
        <authorList>
            <person name="Tagirdzhanova G."/>
        </authorList>
    </citation>
    <scope>NUCLEOTIDE SEQUENCE</scope>
</reference>
<evidence type="ECO:0000256" key="1">
    <source>
        <dbReference type="SAM" id="MobiDB-lite"/>
    </source>
</evidence>
<dbReference type="InterPro" id="IPR056672">
    <property type="entry name" value="DUF7770"/>
</dbReference>
<comment type="caution">
    <text evidence="3">The sequence shown here is derived from an EMBL/GenBank/DDBJ whole genome shotgun (WGS) entry which is preliminary data.</text>
</comment>
<dbReference type="Pfam" id="PF24968">
    <property type="entry name" value="DUF7770"/>
    <property type="match status" value="1"/>
</dbReference>
<gene>
    <name evidence="3" type="ORF">GOMPHAMPRED_007320</name>
</gene>
<feature type="domain" description="DUF7770" evidence="2">
    <location>
        <begin position="105"/>
        <end position="159"/>
    </location>
</feature>
<keyword evidence="4" id="KW-1185">Reference proteome</keyword>